<dbReference type="Pfam" id="PF03466">
    <property type="entry name" value="LysR_substrate"/>
    <property type="match status" value="1"/>
</dbReference>
<keyword evidence="7" id="KW-1185">Reference proteome</keyword>
<dbReference type="InterPro" id="IPR036388">
    <property type="entry name" value="WH-like_DNA-bd_sf"/>
</dbReference>
<dbReference type="Gene3D" id="3.40.190.290">
    <property type="match status" value="1"/>
</dbReference>
<dbReference type="Gene3D" id="1.10.10.10">
    <property type="entry name" value="Winged helix-like DNA-binding domain superfamily/Winged helix DNA-binding domain"/>
    <property type="match status" value="1"/>
</dbReference>
<sequence>MDARELKYFVTLVEQRSFTKAAEHLHISQPSLSNAIKKLEKEIGLKLIDRDTRNFQLTREGDFFYQEAKKLIRHHEHINKEVKKMKHTGPAELEIGLIESSMLWLPEIVIALKEQYKEVRIKLLEILSLEEVEKALLNFDIHLAITNQPLNREEIHVIPIYMEKLVALLPPTHSLASQPFIHLAELAEDHLIVCKEGFQSREDILNAFRQLGIKPNIQFEIERFETATHLIEKNLGITLVPENYVKYAKTVNVVKSIKDISVERTVYLAYVKNRFIPEIVWKFIDLVKEFFGE</sequence>
<evidence type="ECO:0000256" key="2">
    <source>
        <dbReference type="ARBA" id="ARBA00023015"/>
    </source>
</evidence>
<dbReference type="FunFam" id="1.10.10.10:FF:000001">
    <property type="entry name" value="LysR family transcriptional regulator"/>
    <property type="match status" value="1"/>
</dbReference>
<dbReference type="OrthoDB" id="9803735at2"/>
<dbReference type="PRINTS" id="PR00039">
    <property type="entry name" value="HTHLYSR"/>
</dbReference>
<dbReference type="PANTHER" id="PTHR30419:SF8">
    <property type="entry name" value="NITROGEN ASSIMILATION TRANSCRIPTIONAL ACTIVATOR-RELATED"/>
    <property type="match status" value="1"/>
</dbReference>
<gene>
    <name evidence="6" type="ORF">U473_11360</name>
</gene>
<keyword evidence="2" id="KW-0805">Transcription regulation</keyword>
<dbReference type="GO" id="GO:0005829">
    <property type="term" value="C:cytosol"/>
    <property type="evidence" value="ECO:0007669"/>
    <property type="project" value="TreeGrafter"/>
</dbReference>
<dbReference type="GO" id="GO:0003700">
    <property type="term" value="F:DNA-binding transcription factor activity"/>
    <property type="evidence" value="ECO:0007669"/>
    <property type="project" value="InterPro"/>
</dbReference>
<dbReference type="Proteomes" id="UP000070352">
    <property type="component" value="Unassembled WGS sequence"/>
</dbReference>
<evidence type="ECO:0000256" key="1">
    <source>
        <dbReference type="ARBA" id="ARBA00009437"/>
    </source>
</evidence>
<dbReference type="EMBL" id="LSKU01000001">
    <property type="protein sequence ID" value="KXG44548.1"/>
    <property type="molecule type" value="Genomic_DNA"/>
</dbReference>
<keyword evidence="4" id="KW-0804">Transcription</keyword>
<dbReference type="Pfam" id="PF00126">
    <property type="entry name" value="HTH_1"/>
    <property type="match status" value="1"/>
</dbReference>
<reference evidence="6 7" key="1">
    <citation type="submission" date="2016-02" db="EMBL/GenBank/DDBJ databases">
        <title>Draft Genome for Tepidibacillus decaturensis nov. sp. Strain Z9, an Anaerobic, Moderately Thermophilic and Heterotrophic Bacterium from Deep Subsurface of the Illinois Basin, USA.</title>
        <authorList>
            <person name="Dong Y."/>
            <person name="Chang J.Y."/>
            <person name="Sanford R."/>
            <person name="Fouke B.W."/>
        </authorList>
    </citation>
    <scope>NUCLEOTIDE SEQUENCE [LARGE SCALE GENOMIC DNA]</scope>
    <source>
        <strain evidence="6 7">Z9</strain>
    </source>
</reference>
<keyword evidence="3" id="KW-0238">DNA-binding</keyword>
<comment type="similarity">
    <text evidence="1">Belongs to the LysR transcriptional regulatory family.</text>
</comment>
<dbReference type="STRING" id="1413211.U473_11360"/>
<dbReference type="SUPFAM" id="SSF46785">
    <property type="entry name" value="Winged helix' DNA-binding domain"/>
    <property type="match status" value="1"/>
</dbReference>
<proteinExistence type="inferred from homology"/>
<organism evidence="6 7">
    <name type="scientific">Tepidibacillus decaturensis</name>
    <dbReference type="NCBI Taxonomy" id="1413211"/>
    <lineage>
        <taxon>Bacteria</taxon>
        <taxon>Bacillati</taxon>
        <taxon>Bacillota</taxon>
        <taxon>Bacilli</taxon>
        <taxon>Bacillales</taxon>
        <taxon>Bacillaceae</taxon>
        <taxon>Tepidibacillus</taxon>
    </lineage>
</organism>
<dbReference type="PANTHER" id="PTHR30419">
    <property type="entry name" value="HTH-TYPE TRANSCRIPTIONAL REGULATOR YBHD"/>
    <property type="match status" value="1"/>
</dbReference>
<dbReference type="CDD" id="cd05466">
    <property type="entry name" value="PBP2_LTTR_substrate"/>
    <property type="match status" value="1"/>
</dbReference>
<dbReference type="InterPro" id="IPR050950">
    <property type="entry name" value="HTH-type_LysR_regulators"/>
</dbReference>
<dbReference type="InterPro" id="IPR005119">
    <property type="entry name" value="LysR_subst-bd"/>
</dbReference>
<name>A0A135L6C6_9BACI</name>
<dbReference type="InterPro" id="IPR036390">
    <property type="entry name" value="WH_DNA-bd_sf"/>
</dbReference>
<evidence type="ECO:0000256" key="4">
    <source>
        <dbReference type="ARBA" id="ARBA00023163"/>
    </source>
</evidence>
<feature type="domain" description="HTH lysR-type" evidence="5">
    <location>
        <begin position="1"/>
        <end position="58"/>
    </location>
</feature>
<evidence type="ECO:0000313" key="6">
    <source>
        <dbReference type="EMBL" id="KXG44548.1"/>
    </source>
</evidence>
<evidence type="ECO:0000256" key="3">
    <source>
        <dbReference type="ARBA" id="ARBA00023125"/>
    </source>
</evidence>
<evidence type="ECO:0000313" key="7">
    <source>
        <dbReference type="Proteomes" id="UP000070352"/>
    </source>
</evidence>
<dbReference type="GO" id="GO:0003677">
    <property type="term" value="F:DNA binding"/>
    <property type="evidence" value="ECO:0007669"/>
    <property type="project" value="UniProtKB-KW"/>
</dbReference>
<dbReference type="PROSITE" id="PS50931">
    <property type="entry name" value="HTH_LYSR"/>
    <property type="match status" value="1"/>
</dbReference>
<dbReference type="SUPFAM" id="SSF53850">
    <property type="entry name" value="Periplasmic binding protein-like II"/>
    <property type="match status" value="1"/>
</dbReference>
<dbReference type="InterPro" id="IPR000847">
    <property type="entry name" value="LysR_HTH_N"/>
</dbReference>
<dbReference type="RefSeq" id="WP_068726410.1">
    <property type="nucleotide sequence ID" value="NZ_LSKU01000001.1"/>
</dbReference>
<accession>A0A135L6C6</accession>
<dbReference type="AlphaFoldDB" id="A0A135L6C6"/>
<evidence type="ECO:0000259" key="5">
    <source>
        <dbReference type="PROSITE" id="PS50931"/>
    </source>
</evidence>
<protein>
    <submittedName>
        <fullName evidence="6">Transcriptional regulator</fullName>
    </submittedName>
</protein>
<comment type="caution">
    <text evidence="6">The sequence shown here is derived from an EMBL/GenBank/DDBJ whole genome shotgun (WGS) entry which is preliminary data.</text>
</comment>